<reference evidence="1 2" key="1">
    <citation type="submission" date="2015-06" db="EMBL/GenBank/DDBJ databases">
        <title>Survival trade-offs in plant roots during colonization by closely related pathogenic and mutualistic fungi.</title>
        <authorList>
            <person name="Hacquard S."/>
            <person name="Kracher B."/>
            <person name="Hiruma K."/>
            <person name="Weinman A."/>
            <person name="Muench P."/>
            <person name="Garrido Oter R."/>
            <person name="Ver Loren van Themaat E."/>
            <person name="Dallerey J.-F."/>
            <person name="Damm U."/>
            <person name="Henrissat B."/>
            <person name="Lespinet O."/>
            <person name="Thon M."/>
            <person name="Kemen E."/>
            <person name="McHardy A.C."/>
            <person name="Schulze-Lefert P."/>
            <person name="O'Connell R.J."/>
        </authorList>
    </citation>
    <scope>NUCLEOTIDE SEQUENCE [LARGE SCALE GENOMIC DNA]</scope>
    <source>
        <strain evidence="1 2">MAFF 238704</strain>
    </source>
</reference>
<dbReference type="PANTHER" id="PTHR46082:SF11">
    <property type="entry name" value="AAA+ ATPASE DOMAIN-CONTAINING PROTEIN-RELATED"/>
    <property type="match status" value="1"/>
</dbReference>
<dbReference type="SUPFAM" id="SSF48452">
    <property type="entry name" value="TPR-like"/>
    <property type="match status" value="1"/>
</dbReference>
<evidence type="ECO:0000313" key="2">
    <source>
        <dbReference type="Proteomes" id="UP000076584"/>
    </source>
</evidence>
<comment type="caution">
    <text evidence="1">The sequence shown here is derived from an EMBL/GenBank/DDBJ whole genome shotgun (WGS) entry which is preliminary data.</text>
</comment>
<protein>
    <submittedName>
        <fullName evidence="1">Tpr domain protein</fullName>
    </submittedName>
</protein>
<dbReference type="Proteomes" id="UP000076584">
    <property type="component" value="Unassembled WGS sequence"/>
</dbReference>
<name>A0A167B1V0_COLIC</name>
<accession>A0A167B1V0</accession>
<dbReference type="Gene3D" id="1.25.40.10">
    <property type="entry name" value="Tetratricopeptide repeat domain"/>
    <property type="match status" value="1"/>
</dbReference>
<dbReference type="Pfam" id="PF13424">
    <property type="entry name" value="TPR_12"/>
    <property type="match status" value="1"/>
</dbReference>
<dbReference type="InterPro" id="IPR011990">
    <property type="entry name" value="TPR-like_helical_dom_sf"/>
</dbReference>
<sequence length="277" mass="31890">MAEVKAQLGEADKGLSNELEQFVSLRGDKWDSFHFRKGSDVLVRYNLLQQVEGNEEVEWAGVTMHSLVRWRAKQNNPGQPWHLWYKVFVLAACCQLICEDGTEFRQHLVVHLQDVEVSFAGSKDAERFESFVGETLGRIYDDEGRWEDAEELFVRVMETRKSVLGEEHPDTLTSMANLASTYADQGRWKEAEELEVQVMETSKRVLGEEHPSTLLSMHNLAFTQESQGRWEDAIQLMQDCVHQRQKILGFDHPDTESSSSALTQWRALWQQDTQTAN</sequence>
<dbReference type="PANTHER" id="PTHR46082">
    <property type="entry name" value="ATP/GTP-BINDING PROTEIN-RELATED"/>
    <property type="match status" value="1"/>
</dbReference>
<dbReference type="AlphaFoldDB" id="A0A167B1V0"/>
<evidence type="ECO:0000313" key="1">
    <source>
        <dbReference type="EMBL" id="KZL80786.1"/>
    </source>
</evidence>
<dbReference type="EMBL" id="LFIW01001807">
    <property type="protein sequence ID" value="KZL80786.1"/>
    <property type="molecule type" value="Genomic_DNA"/>
</dbReference>
<organism evidence="1 2">
    <name type="scientific">Colletotrichum incanum</name>
    <name type="common">Soybean anthracnose fungus</name>
    <dbReference type="NCBI Taxonomy" id="1573173"/>
    <lineage>
        <taxon>Eukaryota</taxon>
        <taxon>Fungi</taxon>
        <taxon>Dikarya</taxon>
        <taxon>Ascomycota</taxon>
        <taxon>Pezizomycotina</taxon>
        <taxon>Sordariomycetes</taxon>
        <taxon>Hypocreomycetidae</taxon>
        <taxon>Glomerellales</taxon>
        <taxon>Glomerellaceae</taxon>
        <taxon>Colletotrichum</taxon>
        <taxon>Colletotrichum spaethianum species complex</taxon>
    </lineage>
</organism>
<gene>
    <name evidence="1" type="ORF">CI238_01815</name>
</gene>
<dbReference type="InterPro" id="IPR053137">
    <property type="entry name" value="NLR-like"/>
</dbReference>
<proteinExistence type="predicted"/>
<keyword evidence="2" id="KW-1185">Reference proteome</keyword>
<dbReference type="Pfam" id="PF13374">
    <property type="entry name" value="TPR_10"/>
    <property type="match status" value="1"/>
</dbReference>